<evidence type="ECO:0000313" key="2">
    <source>
        <dbReference type="Proteomes" id="UP000720189"/>
    </source>
</evidence>
<comment type="caution">
    <text evidence="1">The sequence shown here is derived from an EMBL/GenBank/DDBJ whole genome shotgun (WGS) entry which is preliminary data.</text>
</comment>
<proteinExistence type="predicted"/>
<reference evidence="1" key="1">
    <citation type="journal article" date="2021" name="Nat. Commun.">
        <title>Genetic determinants of endophytism in the Arabidopsis root mycobiome.</title>
        <authorList>
            <person name="Mesny F."/>
            <person name="Miyauchi S."/>
            <person name="Thiergart T."/>
            <person name="Pickel B."/>
            <person name="Atanasova L."/>
            <person name="Karlsson M."/>
            <person name="Huettel B."/>
            <person name="Barry K.W."/>
            <person name="Haridas S."/>
            <person name="Chen C."/>
            <person name="Bauer D."/>
            <person name="Andreopoulos W."/>
            <person name="Pangilinan J."/>
            <person name="LaButti K."/>
            <person name="Riley R."/>
            <person name="Lipzen A."/>
            <person name="Clum A."/>
            <person name="Drula E."/>
            <person name="Henrissat B."/>
            <person name="Kohler A."/>
            <person name="Grigoriev I.V."/>
            <person name="Martin F.M."/>
            <person name="Hacquard S."/>
        </authorList>
    </citation>
    <scope>NUCLEOTIDE SEQUENCE</scope>
    <source>
        <strain evidence="1">MPI-CAGE-AT-0023</strain>
    </source>
</reference>
<sequence length="108" mass="12177">MSSFSRGCLSFHARQRVTIPTAVDRLPWCVVITHVIPYSHMAFLTPFFSSSIGALIPSTSSTSPTGQIIQAHPSCTSSSRTLPRIRYRMHHRDMSYIQSINLNRRINS</sequence>
<evidence type="ECO:0000313" key="1">
    <source>
        <dbReference type="EMBL" id="KAH7250239.1"/>
    </source>
</evidence>
<accession>A0A9P9H4Z9</accession>
<organism evidence="1 2">
    <name type="scientific">Fusarium redolens</name>
    <dbReference type="NCBI Taxonomy" id="48865"/>
    <lineage>
        <taxon>Eukaryota</taxon>
        <taxon>Fungi</taxon>
        <taxon>Dikarya</taxon>
        <taxon>Ascomycota</taxon>
        <taxon>Pezizomycotina</taxon>
        <taxon>Sordariomycetes</taxon>
        <taxon>Hypocreomycetidae</taxon>
        <taxon>Hypocreales</taxon>
        <taxon>Nectriaceae</taxon>
        <taxon>Fusarium</taxon>
        <taxon>Fusarium redolens species complex</taxon>
    </lineage>
</organism>
<keyword evidence="2" id="KW-1185">Reference proteome</keyword>
<dbReference type="Proteomes" id="UP000720189">
    <property type="component" value="Unassembled WGS sequence"/>
</dbReference>
<gene>
    <name evidence="1" type="ORF">BKA55DRAFT_376028</name>
</gene>
<name>A0A9P9H4Z9_FUSRE</name>
<dbReference type="GeneID" id="70215873"/>
<dbReference type="RefSeq" id="XP_046049558.1">
    <property type="nucleotide sequence ID" value="XM_046185919.1"/>
</dbReference>
<dbReference type="EMBL" id="JAGMUX010000008">
    <property type="protein sequence ID" value="KAH7250239.1"/>
    <property type="molecule type" value="Genomic_DNA"/>
</dbReference>
<dbReference type="AlphaFoldDB" id="A0A9P9H4Z9"/>
<protein>
    <submittedName>
        <fullName evidence="1">Uncharacterized protein</fullName>
    </submittedName>
</protein>